<evidence type="ECO:0000256" key="2">
    <source>
        <dbReference type="ARBA" id="ARBA00004651"/>
    </source>
</evidence>
<feature type="domain" description="HAMP" evidence="14">
    <location>
        <begin position="62"/>
        <end position="114"/>
    </location>
</feature>
<evidence type="ECO:0000256" key="11">
    <source>
        <dbReference type="ARBA" id="ARBA00023136"/>
    </source>
</evidence>
<dbReference type="PANTHER" id="PTHR43047:SF72">
    <property type="entry name" value="OSMOSENSING HISTIDINE PROTEIN KINASE SLN1"/>
    <property type="match status" value="1"/>
</dbReference>
<dbReference type="CDD" id="cd00082">
    <property type="entry name" value="HisKA"/>
    <property type="match status" value="1"/>
</dbReference>
<evidence type="ECO:0000256" key="10">
    <source>
        <dbReference type="ARBA" id="ARBA00023012"/>
    </source>
</evidence>
<evidence type="ECO:0000256" key="1">
    <source>
        <dbReference type="ARBA" id="ARBA00000085"/>
    </source>
</evidence>
<dbReference type="InterPro" id="IPR003594">
    <property type="entry name" value="HATPase_dom"/>
</dbReference>
<dbReference type="PROSITE" id="PS50109">
    <property type="entry name" value="HIS_KIN"/>
    <property type="match status" value="1"/>
</dbReference>
<evidence type="ECO:0000256" key="5">
    <source>
        <dbReference type="ARBA" id="ARBA00022553"/>
    </source>
</evidence>
<dbReference type="GO" id="GO:0005886">
    <property type="term" value="C:plasma membrane"/>
    <property type="evidence" value="ECO:0007669"/>
    <property type="project" value="UniProtKB-SubCell"/>
</dbReference>
<dbReference type="GO" id="GO:0005524">
    <property type="term" value="F:ATP binding"/>
    <property type="evidence" value="ECO:0007669"/>
    <property type="project" value="UniProtKB-KW"/>
</dbReference>
<reference evidence="15 16" key="1">
    <citation type="submission" date="2018-03" db="EMBL/GenBank/DDBJ databases">
        <title>Genomic Encyclopedia of Archaeal and Bacterial Type Strains, Phase II (KMG-II): from individual species to whole genera.</title>
        <authorList>
            <person name="Goeker M."/>
        </authorList>
    </citation>
    <scope>NUCLEOTIDE SEQUENCE [LARGE SCALE GENOMIC DNA]</scope>
    <source>
        <strain evidence="15 16">DSM 44946</strain>
    </source>
</reference>
<dbReference type="AlphaFoldDB" id="A0A2T0LGX2"/>
<dbReference type="SMART" id="SM00388">
    <property type="entry name" value="HisKA"/>
    <property type="match status" value="1"/>
</dbReference>
<dbReference type="CDD" id="cd06225">
    <property type="entry name" value="HAMP"/>
    <property type="match status" value="1"/>
</dbReference>
<dbReference type="GO" id="GO:0000155">
    <property type="term" value="F:phosphorelay sensor kinase activity"/>
    <property type="evidence" value="ECO:0007669"/>
    <property type="project" value="InterPro"/>
</dbReference>
<dbReference type="Pfam" id="PF02518">
    <property type="entry name" value="HATPase_c"/>
    <property type="match status" value="1"/>
</dbReference>
<evidence type="ECO:0000256" key="4">
    <source>
        <dbReference type="ARBA" id="ARBA00022475"/>
    </source>
</evidence>
<dbReference type="PRINTS" id="PR00344">
    <property type="entry name" value="BCTRLSENSOR"/>
</dbReference>
<evidence type="ECO:0000259" key="14">
    <source>
        <dbReference type="PROSITE" id="PS50885"/>
    </source>
</evidence>
<dbReference type="InterPro" id="IPR005467">
    <property type="entry name" value="His_kinase_dom"/>
</dbReference>
<keyword evidence="8" id="KW-0418">Kinase</keyword>
<keyword evidence="6" id="KW-0808">Transferase</keyword>
<comment type="catalytic activity">
    <reaction evidence="1">
        <text>ATP + protein L-histidine = ADP + protein N-phospho-L-histidine.</text>
        <dbReference type="EC" id="2.7.13.3"/>
    </reaction>
</comment>
<evidence type="ECO:0000256" key="3">
    <source>
        <dbReference type="ARBA" id="ARBA00012438"/>
    </source>
</evidence>
<keyword evidence="11 12" id="KW-0472">Membrane</keyword>
<dbReference type="Proteomes" id="UP000237797">
    <property type="component" value="Unassembled WGS sequence"/>
</dbReference>
<evidence type="ECO:0000259" key="13">
    <source>
        <dbReference type="PROSITE" id="PS50109"/>
    </source>
</evidence>
<keyword evidence="10" id="KW-0902">Two-component regulatory system</keyword>
<comment type="caution">
    <text evidence="15">The sequence shown here is derived from an EMBL/GenBank/DDBJ whole genome shotgun (WGS) entry which is preliminary data.</text>
</comment>
<evidence type="ECO:0000256" key="7">
    <source>
        <dbReference type="ARBA" id="ARBA00022741"/>
    </source>
</evidence>
<keyword evidence="9" id="KW-0067">ATP-binding</keyword>
<dbReference type="OrthoDB" id="9813151at2"/>
<dbReference type="InterPro" id="IPR003660">
    <property type="entry name" value="HAMP_dom"/>
</dbReference>
<feature type="transmembrane region" description="Helical" evidence="12">
    <location>
        <begin position="45"/>
        <end position="64"/>
    </location>
</feature>
<dbReference type="SUPFAM" id="SSF55874">
    <property type="entry name" value="ATPase domain of HSP90 chaperone/DNA topoisomerase II/histidine kinase"/>
    <property type="match status" value="1"/>
</dbReference>
<evidence type="ECO:0000313" key="16">
    <source>
        <dbReference type="Proteomes" id="UP000237797"/>
    </source>
</evidence>
<protein>
    <recommendedName>
        <fullName evidence="3">histidine kinase</fullName>
        <ecNumber evidence="3">2.7.13.3</ecNumber>
    </recommendedName>
</protein>
<dbReference type="Pfam" id="PF00512">
    <property type="entry name" value="HisKA"/>
    <property type="match status" value="1"/>
</dbReference>
<accession>A0A2T0LGX2</accession>
<keyword evidence="12" id="KW-0812">Transmembrane</keyword>
<dbReference type="CDD" id="cd16922">
    <property type="entry name" value="HATPase_EvgS-ArcB-TorS-like"/>
    <property type="match status" value="1"/>
</dbReference>
<comment type="subcellular location">
    <subcellularLocation>
        <location evidence="2">Cell membrane</location>
        <topology evidence="2">Multi-pass membrane protein</topology>
    </subcellularLocation>
</comment>
<evidence type="ECO:0000256" key="8">
    <source>
        <dbReference type="ARBA" id="ARBA00022777"/>
    </source>
</evidence>
<keyword evidence="7" id="KW-0547">Nucleotide-binding</keyword>
<dbReference type="SMART" id="SM00387">
    <property type="entry name" value="HATPase_c"/>
    <property type="match status" value="1"/>
</dbReference>
<dbReference type="FunFam" id="3.30.565.10:FF:000006">
    <property type="entry name" value="Sensor histidine kinase WalK"/>
    <property type="match status" value="1"/>
</dbReference>
<proteinExistence type="predicted"/>
<dbReference type="EMBL" id="PVNE01000005">
    <property type="protein sequence ID" value="PRX41578.1"/>
    <property type="molecule type" value="Genomic_DNA"/>
</dbReference>
<dbReference type="GO" id="GO:0009927">
    <property type="term" value="F:histidine phosphotransfer kinase activity"/>
    <property type="evidence" value="ECO:0007669"/>
    <property type="project" value="TreeGrafter"/>
</dbReference>
<evidence type="ECO:0000256" key="6">
    <source>
        <dbReference type="ARBA" id="ARBA00022679"/>
    </source>
</evidence>
<dbReference type="Gene3D" id="1.10.287.130">
    <property type="match status" value="1"/>
</dbReference>
<organism evidence="15 16">
    <name type="scientific">Planifilum fimeticola</name>
    <dbReference type="NCBI Taxonomy" id="201975"/>
    <lineage>
        <taxon>Bacteria</taxon>
        <taxon>Bacillati</taxon>
        <taxon>Bacillota</taxon>
        <taxon>Bacilli</taxon>
        <taxon>Bacillales</taxon>
        <taxon>Thermoactinomycetaceae</taxon>
        <taxon>Planifilum</taxon>
    </lineage>
</organism>
<keyword evidence="16" id="KW-1185">Reference proteome</keyword>
<evidence type="ECO:0000313" key="15">
    <source>
        <dbReference type="EMBL" id="PRX41578.1"/>
    </source>
</evidence>
<keyword evidence="5" id="KW-0597">Phosphoprotein</keyword>
<keyword evidence="12" id="KW-1133">Transmembrane helix</keyword>
<dbReference type="EC" id="2.7.13.3" evidence="3"/>
<dbReference type="InterPro" id="IPR036890">
    <property type="entry name" value="HATPase_C_sf"/>
</dbReference>
<evidence type="ECO:0000256" key="12">
    <source>
        <dbReference type="SAM" id="Phobius"/>
    </source>
</evidence>
<gene>
    <name evidence="15" type="ORF">CLV97_1053</name>
</gene>
<dbReference type="Gene3D" id="3.30.565.10">
    <property type="entry name" value="Histidine kinase-like ATPase, C-terminal domain"/>
    <property type="match status" value="1"/>
</dbReference>
<dbReference type="InterPro" id="IPR004358">
    <property type="entry name" value="Sig_transdc_His_kin-like_C"/>
</dbReference>
<dbReference type="PROSITE" id="PS50885">
    <property type="entry name" value="HAMP"/>
    <property type="match status" value="1"/>
</dbReference>
<dbReference type="InterPro" id="IPR003661">
    <property type="entry name" value="HisK_dim/P_dom"/>
</dbReference>
<dbReference type="InterPro" id="IPR036097">
    <property type="entry name" value="HisK_dim/P_sf"/>
</dbReference>
<dbReference type="SUPFAM" id="SSF47384">
    <property type="entry name" value="Homodimeric domain of signal transducing histidine kinase"/>
    <property type="match status" value="1"/>
</dbReference>
<dbReference type="PANTHER" id="PTHR43047">
    <property type="entry name" value="TWO-COMPONENT HISTIDINE PROTEIN KINASE"/>
    <property type="match status" value="1"/>
</dbReference>
<evidence type="ECO:0000256" key="9">
    <source>
        <dbReference type="ARBA" id="ARBA00022840"/>
    </source>
</evidence>
<name>A0A2T0LGX2_9BACL</name>
<feature type="domain" description="Histidine kinase" evidence="13">
    <location>
        <begin position="122"/>
        <end position="336"/>
    </location>
</feature>
<sequence>MRMRTKLFTLFGGLLVAGVSAAFWAGAHWEEARLGGEPTDLPLTILLAIVLIGLSAVYAAALGMTRRLEQLSVSAEEAAFAPDLTEVKVPGTDELAAVARSMEKMRREWIRGEEARNRLVADVAHELRMPLAILRGQLESLLEGKEQLAPDRLLPLIDETIRLSRLVQDLQQIGLAEDGRLRLERSWVPFGALIDEVVDVLRVEAEAKGMALEVEGSACCEIYCDPGRIRQALINLIGNAIRHTEAGNWVKVRLMAFEGEVRVDIVDRGPGIPPEKLPYLFQRFFRVDDSRNRRSGGTGLGLAIAKGFVEAHGGTIAVDSVPGEGSTFTVTLPRFPVS</sequence>
<dbReference type="Gene3D" id="6.10.340.10">
    <property type="match status" value="1"/>
</dbReference>
<keyword evidence="4" id="KW-1003">Cell membrane</keyword>